<dbReference type="RefSeq" id="WP_184076482.1">
    <property type="nucleotide sequence ID" value="NZ_JACHDS010000001.1"/>
</dbReference>
<comment type="caution">
    <text evidence="1">The sequence shown here is derived from an EMBL/GenBank/DDBJ whole genome shotgun (WGS) entry which is preliminary data.</text>
</comment>
<dbReference type="AlphaFoldDB" id="A0A7X0D7P3"/>
<proteinExistence type="predicted"/>
<name>A0A7X0D7P3_9ACTN</name>
<dbReference type="EMBL" id="JACHDS010000001">
    <property type="protein sequence ID" value="MBB6173224.1"/>
    <property type="molecule type" value="Genomic_DNA"/>
</dbReference>
<accession>A0A7X0D7P3</accession>
<keyword evidence="2" id="KW-1185">Reference proteome</keyword>
<gene>
    <name evidence="1" type="ORF">HNR23_003284</name>
</gene>
<dbReference type="Proteomes" id="UP000546642">
    <property type="component" value="Unassembled WGS sequence"/>
</dbReference>
<protein>
    <submittedName>
        <fullName evidence="1">Uncharacterized protein</fullName>
    </submittedName>
</protein>
<reference evidence="1 2" key="1">
    <citation type="submission" date="2020-08" db="EMBL/GenBank/DDBJ databases">
        <title>Sequencing the genomes of 1000 actinobacteria strains.</title>
        <authorList>
            <person name="Klenk H.-P."/>
        </authorList>
    </citation>
    <scope>NUCLEOTIDE SEQUENCE [LARGE SCALE GENOMIC DNA]</scope>
    <source>
        <strain evidence="1 2">DSM 46659</strain>
    </source>
</reference>
<evidence type="ECO:0000313" key="2">
    <source>
        <dbReference type="Proteomes" id="UP000546642"/>
    </source>
</evidence>
<evidence type="ECO:0000313" key="1">
    <source>
        <dbReference type="EMBL" id="MBB6173224.1"/>
    </source>
</evidence>
<sequence length="50" mass="5485">MIVADRQDLAGRLSDVDDRFAQVDTPLDRLEVGQAEMRDVLTRIAATIGA</sequence>
<organism evidence="1 2">
    <name type="scientific">Nocardiopsis mwathae</name>
    <dbReference type="NCBI Taxonomy" id="1472723"/>
    <lineage>
        <taxon>Bacteria</taxon>
        <taxon>Bacillati</taxon>
        <taxon>Actinomycetota</taxon>
        <taxon>Actinomycetes</taxon>
        <taxon>Streptosporangiales</taxon>
        <taxon>Nocardiopsidaceae</taxon>
        <taxon>Nocardiopsis</taxon>
    </lineage>
</organism>